<dbReference type="Proteomes" id="UP000433101">
    <property type="component" value="Unassembled WGS sequence"/>
</dbReference>
<sequence>MSLKDKLTAAIMLIALISIPFLLFGNPTGLSAKAFGAVSFGIILVFGAVNLILVWWDSVGGKKQ</sequence>
<protein>
    <submittedName>
        <fullName evidence="2">Uncharacterized protein</fullName>
    </submittedName>
</protein>
<reference evidence="2 3" key="1">
    <citation type="submission" date="2019-12" db="EMBL/GenBank/DDBJ databases">
        <authorList>
            <person name="Li M."/>
        </authorList>
    </citation>
    <scope>NUCLEOTIDE SEQUENCE [LARGE SCALE GENOMIC DNA]</scope>
    <source>
        <strain evidence="2 3">GBMRC 2046</strain>
    </source>
</reference>
<dbReference type="EMBL" id="WUMV01000009">
    <property type="protein sequence ID" value="MXN67111.1"/>
    <property type="molecule type" value="Genomic_DNA"/>
</dbReference>
<dbReference type="RefSeq" id="WP_160777345.1">
    <property type="nucleotide sequence ID" value="NZ_WUMV01000009.1"/>
</dbReference>
<accession>A0A7X3S9N5</accession>
<evidence type="ECO:0000313" key="3">
    <source>
        <dbReference type="Proteomes" id="UP000433101"/>
    </source>
</evidence>
<feature type="transmembrane region" description="Helical" evidence="1">
    <location>
        <begin position="35"/>
        <end position="56"/>
    </location>
</feature>
<evidence type="ECO:0000313" key="2">
    <source>
        <dbReference type="EMBL" id="MXN67111.1"/>
    </source>
</evidence>
<evidence type="ECO:0000256" key="1">
    <source>
        <dbReference type="SAM" id="Phobius"/>
    </source>
</evidence>
<keyword evidence="1" id="KW-1133">Transmembrane helix</keyword>
<gene>
    <name evidence="2" type="ORF">GR183_19555</name>
</gene>
<name>A0A7X3S9N5_9HYPH</name>
<comment type="caution">
    <text evidence="2">The sequence shown here is derived from an EMBL/GenBank/DDBJ whole genome shotgun (WGS) entry which is preliminary data.</text>
</comment>
<organism evidence="2 3">
    <name type="scientific">Stappia sediminis</name>
    <dbReference type="NCBI Taxonomy" id="2692190"/>
    <lineage>
        <taxon>Bacteria</taxon>
        <taxon>Pseudomonadati</taxon>
        <taxon>Pseudomonadota</taxon>
        <taxon>Alphaproteobacteria</taxon>
        <taxon>Hyphomicrobiales</taxon>
        <taxon>Stappiaceae</taxon>
        <taxon>Stappia</taxon>
    </lineage>
</organism>
<dbReference type="AlphaFoldDB" id="A0A7X3S9N5"/>
<proteinExistence type="predicted"/>
<keyword evidence="3" id="KW-1185">Reference proteome</keyword>
<keyword evidence="1" id="KW-0812">Transmembrane</keyword>
<keyword evidence="1" id="KW-0472">Membrane</keyword>